<proteinExistence type="predicted"/>
<organism evidence="1 2">
    <name type="scientific">Formosa undariae</name>
    <dbReference type="NCBI Taxonomy" id="1325436"/>
    <lineage>
        <taxon>Bacteria</taxon>
        <taxon>Pseudomonadati</taxon>
        <taxon>Bacteroidota</taxon>
        <taxon>Flavobacteriia</taxon>
        <taxon>Flavobacteriales</taxon>
        <taxon>Flavobacteriaceae</taxon>
        <taxon>Formosa</taxon>
    </lineage>
</organism>
<dbReference type="RefSeq" id="WP_382382344.1">
    <property type="nucleotide sequence ID" value="NZ_JBHMEZ010000011.1"/>
</dbReference>
<evidence type="ECO:0000313" key="2">
    <source>
        <dbReference type="Proteomes" id="UP001589605"/>
    </source>
</evidence>
<accession>A0ABV5F161</accession>
<keyword evidence="2" id="KW-1185">Reference proteome</keyword>
<name>A0ABV5F161_9FLAO</name>
<dbReference type="Proteomes" id="UP001589605">
    <property type="component" value="Unassembled WGS sequence"/>
</dbReference>
<gene>
    <name evidence="1" type="ORF">ACFFVB_08755</name>
</gene>
<reference evidence="1 2" key="1">
    <citation type="submission" date="2024-09" db="EMBL/GenBank/DDBJ databases">
        <authorList>
            <person name="Sun Q."/>
            <person name="Mori K."/>
        </authorList>
    </citation>
    <scope>NUCLEOTIDE SEQUENCE [LARGE SCALE GENOMIC DNA]</scope>
    <source>
        <strain evidence="1 2">CECT 8286</strain>
    </source>
</reference>
<sequence>MKPKPLVTFVLGKKKELKLKKKELKKAKSVLLDAGFKIADKCKTKCCDKYLKSEKKRCGKCPCFDLLQKVA</sequence>
<protein>
    <submittedName>
        <fullName evidence="1">Uncharacterized protein</fullName>
    </submittedName>
</protein>
<comment type="caution">
    <text evidence="1">The sequence shown here is derived from an EMBL/GenBank/DDBJ whole genome shotgun (WGS) entry which is preliminary data.</text>
</comment>
<evidence type="ECO:0000313" key="1">
    <source>
        <dbReference type="EMBL" id="MFB9053167.1"/>
    </source>
</evidence>
<dbReference type="EMBL" id="JBHMEZ010000011">
    <property type="protein sequence ID" value="MFB9053167.1"/>
    <property type="molecule type" value="Genomic_DNA"/>
</dbReference>